<dbReference type="PhylomeDB" id="A0A060T3T1"/>
<dbReference type="InterPro" id="IPR027417">
    <property type="entry name" value="P-loop_NTPase"/>
</dbReference>
<dbReference type="FunFam" id="3.40.50.300:FF:000808">
    <property type="entry name" value="Small GTP-binding protein, putative"/>
    <property type="match status" value="1"/>
</dbReference>
<dbReference type="SMART" id="SM00173">
    <property type="entry name" value="RAS"/>
    <property type="match status" value="1"/>
</dbReference>
<sequence>MTSKNKRVYKVLLLGDSSVGKTSLRTQFIHHAFSSSYRATMGSDFLTSQVQTEEGPVTLQIWDTAGQERFNSLGFSFYRGADAAILVYDITNATTFNSLGKWLDNFYNHCDNGRAVVMLVGNKSDKSAYRTISLRQAQEFANVRLMNSYDPQNVIETSAKVNQGVRELFEQVAAKVTMSNARDDAVSFELDTIDLKPVSQSRCCF</sequence>
<evidence type="ECO:0000256" key="3">
    <source>
        <dbReference type="ARBA" id="ARBA00022741"/>
    </source>
</evidence>
<dbReference type="PROSITE" id="PS51419">
    <property type="entry name" value="RAB"/>
    <property type="match status" value="1"/>
</dbReference>
<dbReference type="SMART" id="SM00175">
    <property type="entry name" value="RAB"/>
    <property type="match status" value="1"/>
</dbReference>
<dbReference type="Pfam" id="PF00071">
    <property type="entry name" value="Ras"/>
    <property type="match status" value="1"/>
</dbReference>
<evidence type="ECO:0000256" key="5">
    <source>
        <dbReference type="ARBA" id="ARBA00023289"/>
    </source>
</evidence>
<accession>A0A060T3T1</accession>
<dbReference type="PANTHER" id="PTHR47981">
    <property type="entry name" value="RAB FAMILY"/>
    <property type="match status" value="1"/>
</dbReference>
<dbReference type="Gene3D" id="3.40.50.300">
    <property type="entry name" value="P-loop containing nucleotide triphosphate hydrolases"/>
    <property type="match status" value="1"/>
</dbReference>
<reference evidence="6" key="1">
    <citation type="submission" date="2014-02" db="EMBL/GenBank/DDBJ databases">
        <authorList>
            <person name="Genoscope - CEA"/>
        </authorList>
    </citation>
    <scope>NUCLEOTIDE SEQUENCE</scope>
    <source>
        <strain evidence="6">LS3</strain>
    </source>
</reference>
<dbReference type="GO" id="GO:0005770">
    <property type="term" value="C:late endosome"/>
    <property type="evidence" value="ECO:0007669"/>
    <property type="project" value="TreeGrafter"/>
</dbReference>
<dbReference type="GO" id="GO:0000329">
    <property type="term" value="C:fungal-type vacuole membrane"/>
    <property type="evidence" value="ECO:0007669"/>
    <property type="project" value="TreeGrafter"/>
</dbReference>
<name>A0A060T3T1_BLAAD</name>
<dbReference type="AlphaFoldDB" id="A0A060T3T1"/>
<evidence type="ECO:0000256" key="2">
    <source>
        <dbReference type="ARBA" id="ARBA00022481"/>
    </source>
</evidence>
<dbReference type="PANTHER" id="PTHR47981:SF20">
    <property type="entry name" value="RAS-RELATED PROTEIN RAB-7A"/>
    <property type="match status" value="1"/>
</dbReference>
<dbReference type="SUPFAM" id="SSF52540">
    <property type="entry name" value="P-loop containing nucleoside triphosphate hydrolases"/>
    <property type="match status" value="1"/>
</dbReference>
<keyword evidence="5" id="KW-0636">Prenylation</keyword>
<dbReference type="EMBL" id="HG937691">
    <property type="protein sequence ID" value="CDP33836.1"/>
    <property type="molecule type" value="Genomic_DNA"/>
</dbReference>
<dbReference type="SMART" id="SM00176">
    <property type="entry name" value="RAN"/>
    <property type="match status" value="1"/>
</dbReference>
<gene>
    <name evidence="6" type="ORF">GNLVRS02_ARAD1A18612g</name>
</gene>
<organism evidence="6">
    <name type="scientific">Blastobotrys adeninivorans</name>
    <name type="common">Yeast</name>
    <name type="synonym">Arxula adeninivorans</name>
    <dbReference type="NCBI Taxonomy" id="409370"/>
    <lineage>
        <taxon>Eukaryota</taxon>
        <taxon>Fungi</taxon>
        <taxon>Dikarya</taxon>
        <taxon>Ascomycota</taxon>
        <taxon>Saccharomycotina</taxon>
        <taxon>Dipodascomycetes</taxon>
        <taxon>Dipodascales</taxon>
        <taxon>Trichomonascaceae</taxon>
        <taxon>Blastobotrys</taxon>
    </lineage>
</organism>
<dbReference type="PROSITE" id="PS51421">
    <property type="entry name" value="RAS"/>
    <property type="match status" value="1"/>
</dbReference>
<evidence type="ECO:0000313" key="6">
    <source>
        <dbReference type="EMBL" id="CDP33836.1"/>
    </source>
</evidence>
<dbReference type="CDD" id="cd00154">
    <property type="entry name" value="Rab"/>
    <property type="match status" value="1"/>
</dbReference>
<evidence type="ECO:0000256" key="4">
    <source>
        <dbReference type="ARBA" id="ARBA00023134"/>
    </source>
</evidence>
<dbReference type="GO" id="GO:0032889">
    <property type="term" value="P:regulation of vacuole fusion, non-autophagic"/>
    <property type="evidence" value="ECO:0007669"/>
    <property type="project" value="TreeGrafter"/>
</dbReference>
<keyword evidence="5" id="KW-0449">Lipoprotein</keyword>
<evidence type="ECO:0000256" key="1">
    <source>
        <dbReference type="ARBA" id="ARBA00006270"/>
    </source>
</evidence>
<reference evidence="6" key="2">
    <citation type="submission" date="2014-06" db="EMBL/GenBank/DDBJ databases">
        <title>The complete genome of Blastobotrys (Arxula) adeninivorans LS3 - a yeast of biotechnological interest.</title>
        <authorList>
            <person name="Kunze G."/>
            <person name="Gaillardin C."/>
            <person name="Czernicka M."/>
            <person name="Durrens P."/>
            <person name="Martin T."/>
            <person name="Boer E."/>
            <person name="Gabaldon T."/>
            <person name="Cruz J."/>
            <person name="Talla E."/>
            <person name="Marck C."/>
            <person name="Goffeau A."/>
            <person name="Barbe V."/>
            <person name="Baret P."/>
            <person name="Baronian K."/>
            <person name="Beier S."/>
            <person name="Bleykasten C."/>
            <person name="Bode R."/>
            <person name="Casaregola S."/>
            <person name="Despons L."/>
            <person name="Fairhead C."/>
            <person name="Giersberg M."/>
            <person name="Gierski P."/>
            <person name="Hahnel U."/>
            <person name="Hartmann A."/>
            <person name="Jankowska D."/>
            <person name="Jubin C."/>
            <person name="Jung P."/>
            <person name="Lafontaine I."/>
            <person name="Leh-Louis V."/>
            <person name="Lemaire M."/>
            <person name="Marcet-Houben M."/>
            <person name="Mascher M."/>
            <person name="Morel G."/>
            <person name="Richard G.-F."/>
            <person name="Riechen J."/>
            <person name="Sacerdot C."/>
            <person name="Sarkar A."/>
            <person name="Savel G."/>
            <person name="Schacherer J."/>
            <person name="Sherman D."/>
            <person name="Straub M.-L."/>
            <person name="Stein N."/>
            <person name="Thierry A."/>
            <person name="Trautwein-Schult A."/>
            <person name="Westhof E."/>
            <person name="Worch S."/>
            <person name="Dujon B."/>
            <person name="Souciet J.-L."/>
            <person name="Wincker P."/>
            <person name="Scholz U."/>
            <person name="Neuveglise N."/>
        </authorList>
    </citation>
    <scope>NUCLEOTIDE SEQUENCE</scope>
    <source>
        <strain evidence="6">LS3</strain>
    </source>
</reference>
<dbReference type="GO" id="GO:0005525">
    <property type="term" value="F:GTP binding"/>
    <property type="evidence" value="ECO:0007669"/>
    <property type="project" value="UniProtKB-KW"/>
</dbReference>
<keyword evidence="3" id="KW-0547">Nucleotide-binding</keyword>
<dbReference type="NCBIfam" id="TIGR00231">
    <property type="entry name" value="small_GTP"/>
    <property type="match status" value="1"/>
</dbReference>
<keyword evidence="2" id="KW-0488">Methylation</keyword>
<protein>
    <submittedName>
        <fullName evidence="6">ARAD1A18612p</fullName>
    </submittedName>
</protein>
<comment type="similarity">
    <text evidence="1">Belongs to the small GTPase superfamily. Rab family.</text>
</comment>
<keyword evidence="4" id="KW-0342">GTP-binding</keyword>
<dbReference type="InterPro" id="IPR005225">
    <property type="entry name" value="Small_GTP-bd"/>
</dbReference>
<dbReference type="InterPro" id="IPR001806">
    <property type="entry name" value="Small_GTPase"/>
</dbReference>
<dbReference type="SMART" id="SM00174">
    <property type="entry name" value="RHO"/>
    <property type="match status" value="1"/>
</dbReference>
<dbReference type="GO" id="GO:0003924">
    <property type="term" value="F:GTPase activity"/>
    <property type="evidence" value="ECO:0007669"/>
    <property type="project" value="InterPro"/>
</dbReference>
<dbReference type="PROSITE" id="PS51420">
    <property type="entry name" value="RHO"/>
    <property type="match status" value="1"/>
</dbReference>
<dbReference type="PRINTS" id="PR00449">
    <property type="entry name" value="RASTRNSFRMNG"/>
</dbReference>
<proteinExistence type="inferred from homology"/>